<name>A0ABT5JZ41_9BURK</name>
<accession>A0ABT5JZ41</accession>
<dbReference type="PANTHER" id="PTHR30087">
    <property type="entry name" value="INNER MEMBRANE PROTEIN"/>
    <property type="match status" value="1"/>
</dbReference>
<dbReference type="Proteomes" id="UP001221208">
    <property type="component" value="Unassembled WGS sequence"/>
</dbReference>
<sequence length="177" mass="18544">MESVLVSSCLLGQAVRYDGSDKLCRHAVLQRWIDEGRVLAVCPEIAGGLPTPRPAAEIVGGVGGLEVLAGMAKVVDSAAQNVSMEFIKGAEYALERAKSKGIRIAVLKEGSPSCGSNYIYDGTFTANTIGGLGVTAALLEKAGIQVFSEAELEEADALLKQLEMTCAPHRQPKNPGS</sequence>
<dbReference type="RefSeq" id="WP_273670535.1">
    <property type="nucleotide sequence ID" value="NZ_JAQQXR010000003.1"/>
</dbReference>
<dbReference type="PANTHER" id="PTHR30087:SF1">
    <property type="entry name" value="HYPOTHETICAL CYTOSOLIC PROTEIN"/>
    <property type="match status" value="1"/>
</dbReference>
<evidence type="ECO:0000313" key="2">
    <source>
        <dbReference type="Proteomes" id="UP001221208"/>
    </source>
</evidence>
<comment type="caution">
    <text evidence="1">The sequence shown here is derived from an EMBL/GenBank/DDBJ whole genome shotgun (WGS) entry which is preliminary data.</text>
</comment>
<dbReference type="InterPro" id="IPR007553">
    <property type="entry name" value="2-thiour_desulf"/>
</dbReference>
<proteinExistence type="predicted"/>
<gene>
    <name evidence="1" type="ORF">OIK44_09690</name>
</gene>
<organism evidence="1 2">
    <name type="scientific">Janthinobacterium fluminis</name>
    <dbReference type="NCBI Taxonomy" id="2987524"/>
    <lineage>
        <taxon>Bacteria</taxon>
        <taxon>Pseudomonadati</taxon>
        <taxon>Pseudomonadota</taxon>
        <taxon>Betaproteobacteria</taxon>
        <taxon>Burkholderiales</taxon>
        <taxon>Oxalobacteraceae</taxon>
        <taxon>Janthinobacterium</taxon>
    </lineage>
</organism>
<dbReference type="Pfam" id="PF04463">
    <property type="entry name" value="2-thiour_desulf"/>
    <property type="match status" value="1"/>
</dbReference>
<dbReference type="EMBL" id="JAQQXR010000003">
    <property type="protein sequence ID" value="MDC8757859.1"/>
    <property type="molecule type" value="Genomic_DNA"/>
</dbReference>
<reference evidence="1 2" key="1">
    <citation type="submission" date="2022-10" db="EMBL/GenBank/DDBJ databases">
        <title>Janthinobacterium sp. hw3 Genome sequencing.</title>
        <authorList>
            <person name="Park S."/>
        </authorList>
    </citation>
    <scope>NUCLEOTIDE SEQUENCE [LARGE SCALE GENOMIC DNA]</scope>
    <source>
        <strain evidence="2">hw3</strain>
    </source>
</reference>
<evidence type="ECO:0000313" key="1">
    <source>
        <dbReference type="EMBL" id="MDC8757859.1"/>
    </source>
</evidence>
<keyword evidence="2" id="KW-1185">Reference proteome</keyword>
<protein>
    <submittedName>
        <fullName evidence="1">DUF523 domain-containing protein</fullName>
    </submittedName>
</protein>